<organism evidence="2 3">
    <name type="scientific">Prevotella pallens</name>
    <dbReference type="NCBI Taxonomy" id="60133"/>
    <lineage>
        <taxon>Bacteria</taxon>
        <taxon>Pseudomonadati</taxon>
        <taxon>Bacteroidota</taxon>
        <taxon>Bacteroidia</taxon>
        <taxon>Bacteroidales</taxon>
        <taxon>Prevotellaceae</taxon>
        <taxon>Prevotella</taxon>
    </lineage>
</organism>
<dbReference type="PROSITE" id="PS50297">
    <property type="entry name" value="ANK_REP_REGION"/>
    <property type="match status" value="1"/>
</dbReference>
<evidence type="ECO:0000313" key="2">
    <source>
        <dbReference type="EMBL" id="SUC37572.1"/>
    </source>
</evidence>
<dbReference type="Pfam" id="PF12796">
    <property type="entry name" value="Ank_2"/>
    <property type="match status" value="2"/>
</dbReference>
<accession>A0A379G9L1</accession>
<proteinExistence type="predicted"/>
<reference evidence="2 3" key="1">
    <citation type="submission" date="2018-06" db="EMBL/GenBank/DDBJ databases">
        <authorList>
            <consortium name="Pathogen Informatics"/>
            <person name="Doyle S."/>
        </authorList>
    </citation>
    <scope>NUCLEOTIDE SEQUENCE [LARGE SCALE GENOMIC DNA]</scope>
    <source>
        <strain evidence="2 3">NCTC13043</strain>
    </source>
</reference>
<dbReference type="InterPro" id="IPR051616">
    <property type="entry name" value="Cul2-RING_E3_ligase_SR"/>
</dbReference>
<sequence length="240" mass="26515">MERFRSLILCIILVAFATANYAQPIRKRQPTVRKTVTHKNYYALAIKAIKANNLAELDANIKHIGNIDSLIAADNYHAYTLLGYALLYKNKTATQKLIERKADIGCVCSDDVFMYDALYMAINNADMNLVKQLLALGTDPNQPYNEDGLCPLMMCCDLNNVPMASLLLESGAKADGVGNLGGDNVSFPLIVAVEKKNTNMVQLLLKHGAKRNVKNNTGQTPISIARSQKLAKIVKMLEKR</sequence>
<dbReference type="PANTHER" id="PTHR46224:SF64">
    <property type="entry name" value="IQ MOTIF AND ANKYRIN REPEAT DOMAIN-CONTAINING PROTEIN 1"/>
    <property type="match status" value="1"/>
</dbReference>
<keyword evidence="1" id="KW-0040">ANK repeat</keyword>
<dbReference type="GeneID" id="78571701"/>
<dbReference type="PROSITE" id="PS50088">
    <property type="entry name" value="ANK_REPEAT"/>
    <property type="match status" value="1"/>
</dbReference>
<name>A0A379G9L1_9BACT</name>
<dbReference type="RefSeq" id="WP_115083991.1">
    <property type="nucleotide sequence ID" value="NZ_CAUSMA010000002.1"/>
</dbReference>
<dbReference type="Proteomes" id="UP000254235">
    <property type="component" value="Unassembled WGS sequence"/>
</dbReference>
<dbReference type="AlphaFoldDB" id="A0A379G9L1"/>
<dbReference type="SUPFAM" id="SSF48403">
    <property type="entry name" value="Ankyrin repeat"/>
    <property type="match status" value="1"/>
</dbReference>
<dbReference type="EMBL" id="UGTP01000002">
    <property type="protein sequence ID" value="SUC37572.1"/>
    <property type="molecule type" value="Genomic_DNA"/>
</dbReference>
<dbReference type="OrthoDB" id="407974at2"/>
<dbReference type="Gene3D" id="1.25.40.20">
    <property type="entry name" value="Ankyrin repeat-containing domain"/>
    <property type="match status" value="2"/>
</dbReference>
<feature type="repeat" description="ANK" evidence="1">
    <location>
        <begin position="184"/>
        <end position="216"/>
    </location>
</feature>
<dbReference type="InterPro" id="IPR036770">
    <property type="entry name" value="Ankyrin_rpt-contain_sf"/>
</dbReference>
<evidence type="ECO:0000313" key="3">
    <source>
        <dbReference type="Proteomes" id="UP000254235"/>
    </source>
</evidence>
<gene>
    <name evidence="2" type="ORF">NCTC13043_02062</name>
</gene>
<dbReference type="SMART" id="SM00248">
    <property type="entry name" value="ANK"/>
    <property type="match status" value="4"/>
</dbReference>
<evidence type="ECO:0000256" key="1">
    <source>
        <dbReference type="PROSITE-ProRule" id="PRU00023"/>
    </source>
</evidence>
<dbReference type="PANTHER" id="PTHR46224">
    <property type="entry name" value="ANKYRIN REPEAT FAMILY PROTEIN"/>
    <property type="match status" value="1"/>
</dbReference>
<dbReference type="InterPro" id="IPR002110">
    <property type="entry name" value="Ankyrin_rpt"/>
</dbReference>
<protein>
    <submittedName>
        <fullName evidence="2">Ankyrin repeats (3 copies)</fullName>
    </submittedName>
</protein>